<dbReference type="SUPFAM" id="SSF111369">
    <property type="entry name" value="HlyD-like secretion proteins"/>
    <property type="match status" value="1"/>
</dbReference>
<dbReference type="GO" id="GO:0005886">
    <property type="term" value="C:plasma membrane"/>
    <property type="evidence" value="ECO:0007669"/>
    <property type="project" value="TreeGrafter"/>
</dbReference>
<feature type="domain" description="Multidrug resistance protein MdtA-like alpha-helical hairpin" evidence="4">
    <location>
        <begin position="103"/>
        <end position="168"/>
    </location>
</feature>
<keyword evidence="3" id="KW-0732">Signal</keyword>
<feature type="signal peptide" evidence="3">
    <location>
        <begin position="1"/>
        <end position="27"/>
    </location>
</feature>
<dbReference type="GO" id="GO:0022857">
    <property type="term" value="F:transmembrane transporter activity"/>
    <property type="evidence" value="ECO:0007669"/>
    <property type="project" value="InterPro"/>
</dbReference>
<dbReference type="InterPro" id="IPR058626">
    <property type="entry name" value="MdtA-like_b-barrel"/>
</dbReference>
<evidence type="ECO:0000259" key="5">
    <source>
        <dbReference type="Pfam" id="PF25917"/>
    </source>
</evidence>
<accession>A0A931GAD7</accession>
<feature type="domain" description="Multidrug resistance protein MdtA-like barrel-sandwich hybrid" evidence="5">
    <location>
        <begin position="60"/>
        <end position="193"/>
    </location>
</feature>
<dbReference type="InterPro" id="IPR058624">
    <property type="entry name" value="MdtA-like_HH"/>
</dbReference>
<dbReference type="Proteomes" id="UP000706172">
    <property type="component" value="Unassembled WGS sequence"/>
</dbReference>
<dbReference type="PANTHER" id="PTHR30158">
    <property type="entry name" value="ACRA/E-RELATED COMPONENT OF DRUG EFFLUX TRANSPORTER"/>
    <property type="match status" value="1"/>
</dbReference>
<feature type="domain" description="YknX-like C-terminal permuted SH3-like" evidence="7">
    <location>
        <begin position="299"/>
        <end position="365"/>
    </location>
</feature>
<feature type="coiled-coil region" evidence="2">
    <location>
        <begin position="100"/>
        <end position="127"/>
    </location>
</feature>
<organism evidence="8 9">
    <name type="scientific">Desulfotignum balticum</name>
    <dbReference type="NCBI Taxonomy" id="115781"/>
    <lineage>
        <taxon>Bacteria</taxon>
        <taxon>Pseudomonadati</taxon>
        <taxon>Thermodesulfobacteriota</taxon>
        <taxon>Desulfobacteria</taxon>
        <taxon>Desulfobacterales</taxon>
        <taxon>Desulfobacteraceae</taxon>
        <taxon>Desulfotignum</taxon>
    </lineage>
</organism>
<dbReference type="InterPro" id="IPR058625">
    <property type="entry name" value="MdtA-like_BSH"/>
</dbReference>
<dbReference type="AlphaFoldDB" id="A0A931GAD7"/>
<protein>
    <submittedName>
        <fullName evidence="8">Efflux RND transporter periplasmic adaptor subunit</fullName>
    </submittedName>
</protein>
<dbReference type="NCBIfam" id="TIGR01730">
    <property type="entry name" value="RND_mfp"/>
    <property type="match status" value="1"/>
</dbReference>
<dbReference type="InterPro" id="IPR006143">
    <property type="entry name" value="RND_pump_MFP"/>
</dbReference>
<keyword evidence="2" id="KW-0175">Coiled coil</keyword>
<evidence type="ECO:0000256" key="3">
    <source>
        <dbReference type="SAM" id="SignalP"/>
    </source>
</evidence>
<dbReference type="Pfam" id="PF25876">
    <property type="entry name" value="HH_MFP_RND"/>
    <property type="match status" value="1"/>
</dbReference>
<proteinExistence type="inferred from homology"/>
<evidence type="ECO:0000256" key="2">
    <source>
        <dbReference type="SAM" id="Coils"/>
    </source>
</evidence>
<reference evidence="8" key="1">
    <citation type="submission" date="2020-07" db="EMBL/GenBank/DDBJ databases">
        <title>Severe corrosion of carbon steel in oil field produced water can be linked to methanogenic archaea containing a special type of NiFe hydrogenase.</title>
        <authorList>
            <person name="Lahme S."/>
            <person name="Mand J."/>
            <person name="Longwell J."/>
            <person name="Smith R."/>
            <person name="Enning D."/>
        </authorList>
    </citation>
    <scope>NUCLEOTIDE SEQUENCE</scope>
    <source>
        <strain evidence="8">MIC098Bin6</strain>
    </source>
</reference>
<dbReference type="GO" id="GO:0046677">
    <property type="term" value="P:response to antibiotic"/>
    <property type="evidence" value="ECO:0007669"/>
    <property type="project" value="TreeGrafter"/>
</dbReference>
<dbReference type="Gene3D" id="2.40.420.20">
    <property type="match status" value="1"/>
</dbReference>
<evidence type="ECO:0000259" key="4">
    <source>
        <dbReference type="Pfam" id="PF25876"/>
    </source>
</evidence>
<dbReference type="Gene3D" id="1.10.287.470">
    <property type="entry name" value="Helix hairpin bin"/>
    <property type="match status" value="1"/>
</dbReference>
<gene>
    <name evidence="8" type="ORF">H0S81_00420</name>
</gene>
<dbReference type="Pfam" id="PF25944">
    <property type="entry name" value="Beta-barrel_RND"/>
    <property type="match status" value="1"/>
</dbReference>
<evidence type="ECO:0000259" key="6">
    <source>
        <dbReference type="Pfam" id="PF25944"/>
    </source>
</evidence>
<evidence type="ECO:0000256" key="1">
    <source>
        <dbReference type="ARBA" id="ARBA00009477"/>
    </source>
</evidence>
<dbReference type="Pfam" id="PF25917">
    <property type="entry name" value="BSH_RND"/>
    <property type="match status" value="1"/>
</dbReference>
<dbReference type="Gene3D" id="2.40.30.170">
    <property type="match status" value="1"/>
</dbReference>
<evidence type="ECO:0000259" key="7">
    <source>
        <dbReference type="Pfam" id="PF25989"/>
    </source>
</evidence>
<dbReference type="EMBL" id="JACCQK010000014">
    <property type="protein sequence ID" value="MBG0778384.1"/>
    <property type="molecule type" value="Genomic_DNA"/>
</dbReference>
<dbReference type="InterPro" id="IPR058637">
    <property type="entry name" value="YknX-like_C"/>
</dbReference>
<feature type="domain" description="Multidrug resistance protein MdtA-like beta-barrel" evidence="6">
    <location>
        <begin position="204"/>
        <end position="290"/>
    </location>
</feature>
<evidence type="ECO:0000313" key="9">
    <source>
        <dbReference type="Proteomes" id="UP000706172"/>
    </source>
</evidence>
<name>A0A931GAD7_9BACT</name>
<dbReference type="Pfam" id="PF25989">
    <property type="entry name" value="YknX_C"/>
    <property type="match status" value="1"/>
</dbReference>
<comment type="similarity">
    <text evidence="1">Belongs to the membrane fusion protein (MFP) (TC 8.A.1) family.</text>
</comment>
<sequence>MSQKRLMKNLFYFFMISTLFFYSTVFAQQPPAPQVRVMTIEEQNVVPADEYVGHVEAIQSVELRARVEGFLEEVSFTEGDYVQEGQVLYRIEPDGYKARVAMEKARVAQAEAELARAQSHLKRMRTVNPQSISALDLDNAVAAELAATANLAAARATLENSELNLAYTTISAPIAGRIGRTEYTRGNLVNPASGVLATIVQTHPVRVAYAISENDFNAVKKALREMDTHGEKQLSPRLILPGNELFPETGQVVFVDNRVDTATGTITVRARFDNADRLLLPGQYVTVQVRSADPKLMPVVPQSAVLVNQEGRYVLTVKDGIATPQPIVTGTALDRMWAVESGLEAGDQIIVSGIQKVQPGQPVTVLPANSEN</sequence>
<dbReference type="Gene3D" id="2.40.50.100">
    <property type="match status" value="1"/>
</dbReference>
<feature type="chain" id="PRO_5036858731" evidence="3">
    <location>
        <begin position="28"/>
        <end position="372"/>
    </location>
</feature>
<comment type="caution">
    <text evidence="8">The sequence shown here is derived from an EMBL/GenBank/DDBJ whole genome shotgun (WGS) entry which is preliminary data.</text>
</comment>
<evidence type="ECO:0000313" key="8">
    <source>
        <dbReference type="EMBL" id="MBG0778384.1"/>
    </source>
</evidence>
<dbReference type="GO" id="GO:0030313">
    <property type="term" value="C:cell envelope"/>
    <property type="evidence" value="ECO:0007669"/>
    <property type="project" value="UniProtKB-SubCell"/>
</dbReference>